<dbReference type="Gene3D" id="3.90.228.10">
    <property type="match status" value="1"/>
</dbReference>
<organism evidence="4 5">
    <name type="scientific">Zostera marina</name>
    <name type="common">Eelgrass</name>
    <dbReference type="NCBI Taxonomy" id="29655"/>
    <lineage>
        <taxon>Eukaryota</taxon>
        <taxon>Viridiplantae</taxon>
        <taxon>Streptophyta</taxon>
        <taxon>Embryophyta</taxon>
        <taxon>Tracheophyta</taxon>
        <taxon>Spermatophyta</taxon>
        <taxon>Magnoliopsida</taxon>
        <taxon>Liliopsida</taxon>
        <taxon>Zosteraceae</taxon>
        <taxon>Zostera</taxon>
    </lineage>
</organism>
<dbReference type="InterPro" id="IPR022003">
    <property type="entry name" value="RST"/>
</dbReference>
<dbReference type="InterPro" id="IPR044964">
    <property type="entry name" value="RCD1/SRO1-5"/>
</dbReference>
<reference evidence="5" key="1">
    <citation type="journal article" date="2016" name="Nature">
        <title>The genome of the seagrass Zostera marina reveals angiosperm adaptation to the sea.</title>
        <authorList>
            <person name="Olsen J.L."/>
            <person name="Rouze P."/>
            <person name="Verhelst B."/>
            <person name="Lin Y.-C."/>
            <person name="Bayer T."/>
            <person name="Collen J."/>
            <person name="Dattolo E."/>
            <person name="De Paoli E."/>
            <person name="Dittami S."/>
            <person name="Maumus F."/>
            <person name="Michel G."/>
            <person name="Kersting A."/>
            <person name="Lauritano C."/>
            <person name="Lohaus R."/>
            <person name="Toepel M."/>
            <person name="Tonon T."/>
            <person name="Vanneste K."/>
            <person name="Amirebrahimi M."/>
            <person name="Brakel J."/>
            <person name="Bostroem C."/>
            <person name="Chovatia M."/>
            <person name="Grimwood J."/>
            <person name="Jenkins J.W."/>
            <person name="Jueterbock A."/>
            <person name="Mraz A."/>
            <person name="Stam W.T."/>
            <person name="Tice H."/>
            <person name="Bornberg-Bauer E."/>
            <person name="Green P.J."/>
            <person name="Pearson G.A."/>
            <person name="Procaccini G."/>
            <person name="Duarte C.M."/>
            <person name="Schmutz J."/>
            <person name="Reusch T.B.H."/>
            <person name="Van de Peer Y."/>
        </authorList>
    </citation>
    <scope>NUCLEOTIDE SEQUENCE [LARGE SCALE GENOMIC DNA]</scope>
    <source>
        <strain evidence="5">cv. Finnish</strain>
    </source>
</reference>
<dbReference type="PROSITE" id="PS51879">
    <property type="entry name" value="RST"/>
    <property type="match status" value="1"/>
</dbReference>
<dbReference type="AlphaFoldDB" id="A0A0K9NIS7"/>
<dbReference type="STRING" id="29655.A0A0K9NIS7"/>
<keyword evidence="2" id="KW-0539">Nucleus</keyword>
<dbReference type="Pfam" id="PF12174">
    <property type="entry name" value="RST"/>
    <property type="match status" value="1"/>
</dbReference>
<dbReference type="InterPro" id="IPR057823">
    <property type="entry name" value="WWE_RCD1"/>
</dbReference>
<sequence>MVNSVASIEIKYINNVGFLIIYTQLDGFFFESMDFSLVENFRNFNRSRDPRRIMYLCKKTGRWRDFPMELSTILAKCFSEKKASVLIPAMVLEEEKITFSSSNMSIVEFLRMKQTDLTTGDERWIAWVDVDGERFFPRHIVDAGVIKSVEENSDVISSSEIQNGTEVRYYEIVEKLFLSEITKVIPNVTVTSIKRCNFSGTSNSGSGNANIRFEWYVPSSTRDMDAILRHGFGSVGNSSDSGIHLLRSEFLRKMAENSKDDDVEDRDRERHVLLCRVIGIAKVNVKVNVNSTESLQPSEDVSCDSDVDMEDEESKHGIIWTNDMNTRVIPECIVNFKYESKSKSKSKSKSTSLVNNCLSFSQLFAEIETSLSPTAKRILDMLFDRYKAKKIEKKEFNRQIRSIAGNKLLMNVIKKIRRRN</sequence>
<protein>
    <recommendedName>
        <fullName evidence="3">RST domain-containing protein</fullName>
    </recommendedName>
</protein>
<gene>
    <name evidence="4" type="ORF">ZOSMA_94G00590</name>
</gene>
<feature type="domain" description="RST" evidence="3">
    <location>
        <begin position="351"/>
        <end position="420"/>
    </location>
</feature>
<evidence type="ECO:0000313" key="4">
    <source>
        <dbReference type="EMBL" id="KMZ56533.1"/>
    </source>
</evidence>
<dbReference type="GO" id="GO:0005634">
    <property type="term" value="C:nucleus"/>
    <property type="evidence" value="ECO:0007669"/>
    <property type="project" value="UniProtKB-SubCell"/>
</dbReference>
<dbReference type="Proteomes" id="UP000036987">
    <property type="component" value="Unassembled WGS sequence"/>
</dbReference>
<dbReference type="PANTHER" id="PTHR32263">
    <property type="entry name" value="INACTIVE POLY [ADP-RIBOSE] POLYMERASE SRO4-RELATED"/>
    <property type="match status" value="1"/>
</dbReference>
<comment type="subcellular location">
    <subcellularLocation>
        <location evidence="1">Nucleus</location>
    </subcellularLocation>
</comment>
<comment type="caution">
    <text evidence="4">The sequence shown here is derived from an EMBL/GenBank/DDBJ whole genome shotgun (WGS) entry which is preliminary data.</text>
</comment>
<evidence type="ECO:0000313" key="5">
    <source>
        <dbReference type="Proteomes" id="UP000036987"/>
    </source>
</evidence>
<evidence type="ECO:0000256" key="1">
    <source>
        <dbReference type="ARBA" id="ARBA00004123"/>
    </source>
</evidence>
<dbReference type="EMBL" id="LFYR01002171">
    <property type="protein sequence ID" value="KMZ56533.1"/>
    <property type="molecule type" value="Genomic_DNA"/>
</dbReference>
<evidence type="ECO:0000259" key="3">
    <source>
        <dbReference type="PROSITE" id="PS51879"/>
    </source>
</evidence>
<dbReference type="OMA" id="YSSFKMG"/>
<evidence type="ECO:0000256" key="2">
    <source>
        <dbReference type="ARBA" id="ARBA00023242"/>
    </source>
</evidence>
<dbReference type="OrthoDB" id="6133115at2759"/>
<dbReference type="PANTHER" id="PTHR32263:SF19">
    <property type="entry name" value="OS03G0230300 PROTEIN"/>
    <property type="match status" value="1"/>
</dbReference>
<name>A0A0K9NIS7_ZOSMR</name>
<accession>A0A0K9NIS7</accession>
<keyword evidence="5" id="KW-1185">Reference proteome</keyword>
<dbReference type="Pfam" id="PF23467">
    <property type="entry name" value="WWE_5"/>
    <property type="match status" value="1"/>
</dbReference>
<proteinExistence type="predicted"/>